<feature type="compositionally biased region" description="Polar residues" evidence="1">
    <location>
        <begin position="108"/>
        <end position="122"/>
    </location>
</feature>
<feature type="transmembrane region" description="Helical" evidence="2">
    <location>
        <begin position="38"/>
        <end position="57"/>
    </location>
</feature>
<accession>A0ABT6GIZ4</accession>
<keyword evidence="2" id="KW-0472">Membrane</keyword>
<comment type="caution">
    <text evidence="3">The sequence shown here is derived from an EMBL/GenBank/DDBJ whole genome shotgun (WGS) entry which is preliminary data.</text>
</comment>
<dbReference type="EMBL" id="JAKZMO010000001">
    <property type="protein sequence ID" value="MDG5481329.1"/>
    <property type="molecule type" value="Genomic_DNA"/>
</dbReference>
<keyword evidence="2" id="KW-1133">Transmembrane helix</keyword>
<keyword evidence="2" id="KW-0812">Transmembrane</keyword>
<protein>
    <submittedName>
        <fullName evidence="3">Uncharacterized protein</fullName>
    </submittedName>
</protein>
<feature type="region of interest" description="Disordered" evidence="1">
    <location>
        <begin position="100"/>
        <end position="143"/>
    </location>
</feature>
<feature type="transmembrane region" description="Helical" evidence="2">
    <location>
        <begin position="12"/>
        <end position="32"/>
    </location>
</feature>
<dbReference type="Proteomes" id="UP001154266">
    <property type="component" value="Unassembled WGS sequence"/>
</dbReference>
<gene>
    <name evidence="3" type="ORF">MNO81_00775</name>
</gene>
<reference evidence="3" key="1">
    <citation type="journal article" date="2023" name="Environ. Microbiol.">
        <title>The 2-methylpropene degradation pathway in Mycobacteriaceae family strains.</title>
        <authorList>
            <person name="Helbich S."/>
            <person name="Barrantes I."/>
            <person name="Dos Anjos Borges L.G."/>
            <person name="Pieper D.H."/>
            <person name="Vainshtein Y."/>
            <person name="Sohn K."/>
            <person name="Engesser K.H."/>
        </authorList>
    </citation>
    <scope>NUCLEOTIDE SEQUENCE</scope>
    <source>
        <strain evidence="3">IBE100</strain>
    </source>
</reference>
<evidence type="ECO:0000256" key="1">
    <source>
        <dbReference type="SAM" id="MobiDB-lite"/>
    </source>
</evidence>
<organism evidence="3 4">
    <name type="scientific">Mycolicibacterium gadium</name>
    <name type="common">Mycobacterium gadium</name>
    <dbReference type="NCBI Taxonomy" id="1794"/>
    <lineage>
        <taxon>Bacteria</taxon>
        <taxon>Bacillati</taxon>
        <taxon>Actinomycetota</taxon>
        <taxon>Actinomycetes</taxon>
        <taxon>Mycobacteriales</taxon>
        <taxon>Mycobacteriaceae</taxon>
        <taxon>Mycolicibacterium</taxon>
    </lineage>
</organism>
<evidence type="ECO:0000256" key="2">
    <source>
        <dbReference type="SAM" id="Phobius"/>
    </source>
</evidence>
<name>A0ABT6GIZ4_MYCGU</name>
<sequence>MGKVLGRISPTNVAYVLFLLTFVALGTFVYALAAGSPLAGIIGAGLVVLMVATVAGFRVGARKRAASNDSGIEIEGANIWARPLRREQIDRYLQSYRAEREGRERVLTSASSAPTQSCTSHMPRNPLRQRSRSPFRTARAPAI</sequence>
<evidence type="ECO:0000313" key="4">
    <source>
        <dbReference type="Proteomes" id="UP001154266"/>
    </source>
</evidence>
<evidence type="ECO:0000313" key="3">
    <source>
        <dbReference type="EMBL" id="MDG5481329.1"/>
    </source>
</evidence>
<keyword evidence="4" id="KW-1185">Reference proteome</keyword>
<proteinExistence type="predicted"/>